<evidence type="ECO:0000256" key="1">
    <source>
        <dbReference type="SAM" id="Phobius"/>
    </source>
</evidence>
<dbReference type="EMBL" id="CP060394">
    <property type="protein sequence ID" value="QNI34398.1"/>
    <property type="molecule type" value="Genomic_DNA"/>
</dbReference>
<reference evidence="2 3" key="1">
    <citation type="submission" date="2020-08" db="EMBL/GenBank/DDBJ databases">
        <title>Edaphobacter telluris sp. nov. and Acidobacterium dinghuensis sp. nov., two acidobacteria isolated from forest soil.</title>
        <authorList>
            <person name="Fu J."/>
            <person name="Qiu L."/>
        </authorList>
    </citation>
    <scope>NUCLEOTIDE SEQUENCE [LARGE SCALE GENOMIC DNA]</scope>
    <source>
        <strain evidence="2">4Y35</strain>
    </source>
</reference>
<dbReference type="KEGG" id="adin:H7849_11185"/>
<evidence type="ECO:0000313" key="3">
    <source>
        <dbReference type="Proteomes" id="UP000515312"/>
    </source>
</evidence>
<accession>A0A7G8BPC8</accession>
<dbReference type="Proteomes" id="UP000515312">
    <property type="component" value="Chromosome"/>
</dbReference>
<name>A0A7G8BPC8_9BACT</name>
<keyword evidence="1" id="KW-0472">Membrane</keyword>
<keyword evidence="1" id="KW-0812">Transmembrane</keyword>
<organism evidence="2 3">
    <name type="scientific">Alloacidobacterium dinghuense</name>
    <dbReference type="NCBI Taxonomy" id="2763107"/>
    <lineage>
        <taxon>Bacteria</taxon>
        <taxon>Pseudomonadati</taxon>
        <taxon>Acidobacteriota</taxon>
        <taxon>Terriglobia</taxon>
        <taxon>Terriglobales</taxon>
        <taxon>Acidobacteriaceae</taxon>
        <taxon>Alloacidobacterium</taxon>
    </lineage>
</organism>
<keyword evidence="1" id="KW-1133">Transmembrane helix</keyword>
<dbReference type="RefSeq" id="WP_186746543.1">
    <property type="nucleotide sequence ID" value="NZ_CP060394.1"/>
</dbReference>
<keyword evidence="3" id="KW-1185">Reference proteome</keyword>
<sequence>MKVAGIVLIVLGVIALIYGGITYTTHKKVIDIGPIQAEKKETHNIPLPPVLGVVAIAGGAALMLIGGKGR</sequence>
<gene>
    <name evidence="2" type="ORF">H7849_11185</name>
</gene>
<feature type="transmembrane region" description="Helical" evidence="1">
    <location>
        <begin position="6"/>
        <end position="24"/>
    </location>
</feature>
<protein>
    <submittedName>
        <fullName evidence="2">DUF3185 domain-containing protein</fullName>
    </submittedName>
</protein>
<dbReference type="AlphaFoldDB" id="A0A7G8BPC8"/>
<evidence type="ECO:0000313" key="2">
    <source>
        <dbReference type="EMBL" id="QNI34398.1"/>
    </source>
</evidence>
<feature type="transmembrane region" description="Helical" evidence="1">
    <location>
        <begin position="45"/>
        <end position="65"/>
    </location>
</feature>
<proteinExistence type="predicted"/>